<evidence type="ECO:0000313" key="3">
    <source>
        <dbReference type="EMBL" id="GBN65816.1"/>
    </source>
</evidence>
<keyword evidence="5" id="KW-1185">Reference proteome</keyword>
<dbReference type="EMBL" id="BGPR01140082">
    <property type="protein sequence ID" value="GBN65817.1"/>
    <property type="molecule type" value="Genomic_DNA"/>
</dbReference>
<proteinExistence type="predicted"/>
<name>A0A4Y2QPP6_ARAVE</name>
<reference evidence="1 5" key="1">
    <citation type="journal article" date="2019" name="Sci. Rep.">
        <title>Orb-weaving spider Araneus ventricosus genome elucidates the spidroin gene catalogue.</title>
        <authorList>
            <person name="Kono N."/>
            <person name="Nakamura H."/>
            <person name="Ohtoshi R."/>
            <person name="Moran D.A.P."/>
            <person name="Shinohara A."/>
            <person name="Yoshida Y."/>
            <person name="Fujiwara M."/>
            <person name="Mori M."/>
            <person name="Tomita M."/>
            <person name="Arakawa K."/>
        </authorList>
    </citation>
    <scope>NUCLEOTIDE SEQUENCE [LARGE SCALE GENOMIC DNA]</scope>
</reference>
<evidence type="ECO:0000313" key="1">
    <source>
        <dbReference type="EMBL" id="GBN65256.1"/>
    </source>
</evidence>
<accession>A0A4Y2QPP6</accession>
<dbReference type="AlphaFoldDB" id="A0A4Y2QPP6"/>
<protein>
    <submittedName>
        <fullName evidence="1">Uncharacterized protein</fullName>
    </submittedName>
</protein>
<organism evidence="1 5">
    <name type="scientific">Araneus ventricosus</name>
    <name type="common">Orbweaver spider</name>
    <name type="synonym">Epeira ventricosa</name>
    <dbReference type="NCBI Taxonomy" id="182803"/>
    <lineage>
        <taxon>Eukaryota</taxon>
        <taxon>Metazoa</taxon>
        <taxon>Ecdysozoa</taxon>
        <taxon>Arthropoda</taxon>
        <taxon>Chelicerata</taxon>
        <taxon>Arachnida</taxon>
        <taxon>Araneae</taxon>
        <taxon>Araneomorphae</taxon>
        <taxon>Entelegynae</taxon>
        <taxon>Araneoidea</taxon>
        <taxon>Araneidae</taxon>
        <taxon>Araneus</taxon>
    </lineage>
</organism>
<sequence length="92" mass="10018">MGESVEMGYGRHGGGFGRCACGGPACTADLRWNRVSSLEPSGREAGILPLAHRGPPNWYENRIYRSVDDNSWKTRYLVHSAVLSNGLINGPD</sequence>
<gene>
    <name evidence="3" type="ORF">AVEN_111291_1</name>
    <name evidence="4" type="ORF">AVEN_115654_1</name>
    <name evidence="1" type="ORF">AVEN_193655_1</name>
    <name evidence="2" type="ORF">AVEN_263597_1</name>
</gene>
<dbReference type="EMBL" id="BGPR01140081">
    <property type="protein sequence ID" value="GBN65816.1"/>
    <property type="molecule type" value="Genomic_DNA"/>
</dbReference>
<dbReference type="EMBL" id="BGPR01139820">
    <property type="protein sequence ID" value="GBN65256.1"/>
    <property type="molecule type" value="Genomic_DNA"/>
</dbReference>
<comment type="caution">
    <text evidence="1">The sequence shown here is derived from an EMBL/GenBank/DDBJ whole genome shotgun (WGS) entry which is preliminary data.</text>
</comment>
<dbReference type="Proteomes" id="UP000499080">
    <property type="component" value="Unassembled WGS sequence"/>
</dbReference>
<dbReference type="EMBL" id="BGPR01140069">
    <property type="protein sequence ID" value="GBN65788.1"/>
    <property type="molecule type" value="Genomic_DNA"/>
</dbReference>
<evidence type="ECO:0000313" key="4">
    <source>
        <dbReference type="EMBL" id="GBN65817.1"/>
    </source>
</evidence>
<evidence type="ECO:0000313" key="5">
    <source>
        <dbReference type="Proteomes" id="UP000499080"/>
    </source>
</evidence>
<evidence type="ECO:0000313" key="2">
    <source>
        <dbReference type="EMBL" id="GBN65788.1"/>
    </source>
</evidence>